<proteinExistence type="predicted"/>
<dbReference type="AlphaFoldDB" id="R0LYC3"/>
<dbReference type="Proteomes" id="UP000296049">
    <property type="component" value="Unassembled WGS sequence"/>
</dbReference>
<protein>
    <submittedName>
        <fullName evidence="1">Uncharacterized protein</fullName>
    </submittedName>
</protein>
<evidence type="ECO:0000313" key="1">
    <source>
        <dbReference type="EMBL" id="EOB06825.1"/>
    </source>
</evidence>
<accession>R0LYC3</accession>
<dbReference type="EMBL" id="KB742580">
    <property type="protein sequence ID" value="EOB06825.1"/>
    <property type="molecule type" value="Genomic_DNA"/>
</dbReference>
<sequence length="102" mass="12060">MPQHKSLKTVKLEQVYPRCIDFVEVQFQSGEIDILQEPHIPVYMPAYEDLVKTKDSQYDCAYRLYKEMARDVIGKTDEIRIWELDSINLLHTESFHFGDGHK</sequence>
<name>R0LYC3_ANAPL</name>
<gene>
    <name evidence="1" type="ORF">Anapl_04871</name>
</gene>
<organism evidence="1 2">
    <name type="scientific">Anas platyrhynchos</name>
    <name type="common">Mallard</name>
    <name type="synonym">Anas boschas</name>
    <dbReference type="NCBI Taxonomy" id="8839"/>
    <lineage>
        <taxon>Eukaryota</taxon>
        <taxon>Metazoa</taxon>
        <taxon>Chordata</taxon>
        <taxon>Craniata</taxon>
        <taxon>Vertebrata</taxon>
        <taxon>Euteleostomi</taxon>
        <taxon>Archelosauria</taxon>
        <taxon>Archosauria</taxon>
        <taxon>Dinosauria</taxon>
        <taxon>Saurischia</taxon>
        <taxon>Theropoda</taxon>
        <taxon>Coelurosauria</taxon>
        <taxon>Aves</taxon>
        <taxon>Neognathae</taxon>
        <taxon>Galloanserae</taxon>
        <taxon>Anseriformes</taxon>
        <taxon>Anatidae</taxon>
        <taxon>Anatinae</taxon>
        <taxon>Anas</taxon>
    </lineage>
</organism>
<reference evidence="2" key="1">
    <citation type="journal article" date="2013" name="Nat. Genet.">
        <title>The duck genome and transcriptome provide insight into an avian influenza virus reservoir species.</title>
        <authorList>
            <person name="Huang Y."/>
            <person name="Li Y."/>
            <person name="Burt D.W."/>
            <person name="Chen H."/>
            <person name="Zhang Y."/>
            <person name="Qian W."/>
            <person name="Kim H."/>
            <person name="Gan S."/>
            <person name="Zhao Y."/>
            <person name="Li J."/>
            <person name="Yi K."/>
            <person name="Feng H."/>
            <person name="Zhu P."/>
            <person name="Li B."/>
            <person name="Liu Q."/>
            <person name="Fairley S."/>
            <person name="Magor K.E."/>
            <person name="Du Z."/>
            <person name="Hu X."/>
            <person name="Goodman L."/>
            <person name="Tafer H."/>
            <person name="Vignal A."/>
            <person name="Lee T."/>
            <person name="Kim K.W."/>
            <person name="Sheng Z."/>
            <person name="An Y."/>
            <person name="Searle S."/>
            <person name="Herrero J."/>
            <person name="Groenen M.A."/>
            <person name="Crooijmans R.P."/>
            <person name="Faraut T."/>
            <person name="Cai Q."/>
            <person name="Webster R.G."/>
            <person name="Aldridge J.R."/>
            <person name="Warren W.C."/>
            <person name="Bartschat S."/>
            <person name="Kehr S."/>
            <person name="Marz M."/>
            <person name="Stadler P.F."/>
            <person name="Smith J."/>
            <person name="Kraus R.H."/>
            <person name="Zhao Y."/>
            <person name="Ren L."/>
            <person name="Fei J."/>
            <person name="Morisson M."/>
            <person name="Kaiser P."/>
            <person name="Griffin D.K."/>
            <person name="Rao M."/>
            <person name="Pitel F."/>
            <person name="Wang J."/>
            <person name="Li N."/>
        </authorList>
    </citation>
    <scope>NUCLEOTIDE SEQUENCE [LARGE SCALE GENOMIC DNA]</scope>
</reference>
<keyword evidence="2" id="KW-1185">Reference proteome</keyword>
<evidence type="ECO:0000313" key="2">
    <source>
        <dbReference type="Proteomes" id="UP000296049"/>
    </source>
</evidence>